<protein>
    <submittedName>
        <fullName evidence="1">Uncharacterized protein</fullName>
    </submittedName>
</protein>
<dbReference type="KEGG" id="saci:Sinac_6227"/>
<dbReference type="eggNOG" id="ENOG5030KHX">
    <property type="taxonomic scope" value="Bacteria"/>
</dbReference>
<evidence type="ECO:0000313" key="2">
    <source>
        <dbReference type="Proteomes" id="UP000010798"/>
    </source>
</evidence>
<reference evidence="1 2" key="1">
    <citation type="submission" date="2012-02" db="EMBL/GenBank/DDBJ databases">
        <title>Complete sequence of chromosome of Singulisphaera acidiphila DSM 18658.</title>
        <authorList>
            <consortium name="US DOE Joint Genome Institute (JGI-PGF)"/>
            <person name="Lucas S."/>
            <person name="Copeland A."/>
            <person name="Lapidus A."/>
            <person name="Glavina del Rio T."/>
            <person name="Dalin E."/>
            <person name="Tice H."/>
            <person name="Bruce D."/>
            <person name="Goodwin L."/>
            <person name="Pitluck S."/>
            <person name="Peters L."/>
            <person name="Ovchinnikova G."/>
            <person name="Chertkov O."/>
            <person name="Kyrpides N."/>
            <person name="Mavromatis K."/>
            <person name="Ivanova N."/>
            <person name="Brettin T."/>
            <person name="Detter J.C."/>
            <person name="Han C."/>
            <person name="Larimer F."/>
            <person name="Land M."/>
            <person name="Hauser L."/>
            <person name="Markowitz V."/>
            <person name="Cheng J.-F."/>
            <person name="Hugenholtz P."/>
            <person name="Woyke T."/>
            <person name="Wu D."/>
            <person name="Tindall B."/>
            <person name="Pomrenke H."/>
            <person name="Brambilla E."/>
            <person name="Klenk H.-P."/>
            <person name="Eisen J.A."/>
        </authorList>
    </citation>
    <scope>NUCLEOTIDE SEQUENCE [LARGE SCALE GENOMIC DNA]</scope>
    <source>
        <strain evidence="2">ATCC BAA-1392 / DSM 18658 / VKM B-2454 / MOB10</strain>
    </source>
</reference>
<dbReference type="EMBL" id="CP003364">
    <property type="protein sequence ID" value="AGA30325.1"/>
    <property type="molecule type" value="Genomic_DNA"/>
</dbReference>
<dbReference type="Proteomes" id="UP000010798">
    <property type="component" value="Chromosome"/>
</dbReference>
<sequence length="430" mass="46500">MKTLALLPAGVNEAFDLVERFDETLLHGFARLGDEHRARLEPLAGVFAGSPLGPVVAEAFAAVGRNEFVARYFLALASARVALLGAAHDALVAQAHEALGRPSPTGEEPPPLPMGRSATALASVQQWLTELAIAGFKHLEETTVAPFAATLENLQADPELTGLASLLTGFSNELLRSMPASRQPELPGFRWGDLWSASMVRTQQLPGASTFREAEGVFTPLGLDLQSHDNFACALLYGVLDDGEARTVRIPFAGYKVDVIAGAGVWDLFEPYSEPILAALEAHKTLRIAKAELRANGDLILRSPPKAGSRADPFAAADRLSPLPCPSPMLRHPVHIAEAVRLPSDHGLPLAMERLPGGTELTESVIHESPELLGLLRVDRGGWRVQPLCVRVQKDFLMSGEGLAGVRRKFKHRPLEVLKERSSRLLRRKA</sequence>
<dbReference type="STRING" id="886293.Sinac_6227"/>
<dbReference type="OrthoDB" id="501927at2"/>
<name>L0DNC1_SINAD</name>
<dbReference type="HOGENOM" id="CLU_692455_0_0_0"/>
<dbReference type="RefSeq" id="WP_015249411.1">
    <property type="nucleotide sequence ID" value="NC_019892.1"/>
</dbReference>
<organism evidence="1 2">
    <name type="scientific">Singulisphaera acidiphila (strain ATCC BAA-1392 / DSM 18658 / VKM B-2454 / MOB10)</name>
    <dbReference type="NCBI Taxonomy" id="886293"/>
    <lineage>
        <taxon>Bacteria</taxon>
        <taxon>Pseudomonadati</taxon>
        <taxon>Planctomycetota</taxon>
        <taxon>Planctomycetia</taxon>
        <taxon>Isosphaerales</taxon>
        <taxon>Isosphaeraceae</taxon>
        <taxon>Singulisphaera</taxon>
    </lineage>
</organism>
<evidence type="ECO:0000313" key="1">
    <source>
        <dbReference type="EMBL" id="AGA30325.1"/>
    </source>
</evidence>
<keyword evidence="2" id="KW-1185">Reference proteome</keyword>
<accession>L0DNC1</accession>
<dbReference type="AlphaFoldDB" id="L0DNC1"/>
<proteinExistence type="predicted"/>
<gene>
    <name evidence="1" type="ordered locus">Sinac_6227</name>
</gene>